<organism evidence="1">
    <name type="scientific">Paulinella chromatophora</name>
    <dbReference type="NCBI Taxonomy" id="39717"/>
    <lineage>
        <taxon>Eukaryota</taxon>
        <taxon>Sar</taxon>
        <taxon>Rhizaria</taxon>
        <taxon>Cercozoa</taxon>
        <taxon>Imbricatea</taxon>
        <taxon>Silicofilosea</taxon>
        <taxon>Euglyphida</taxon>
        <taxon>Paulinellidae</taxon>
        <taxon>Paulinella</taxon>
    </lineage>
</organism>
<keyword evidence="1" id="KW-0934">Plastid</keyword>
<protein>
    <submittedName>
        <fullName evidence="1">Uncharacterized protein</fullName>
    </submittedName>
</protein>
<proteinExistence type="predicted"/>
<dbReference type="RefSeq" id="YP_002049030.1">
    <property type="nucleotide sequence ID" value="NC_011087.1"/>
</dbReference>
<geneLocation type="organellar chromatophore" evidence="1"/>
<gene>
    <name evidence="1" type="ordered locus">PCC_0379</name>
</gene>
<dbReference type="AlphaFoldDB" id="B1X4F1"/>
<dbReference type="GeneID" id="6481325"/>
<dbReference type="EMBL" id="CP000815">
    <property type="protein sequence ID" value="ACB42820.1"/>
    <property type="molecule type" value="Genomic_DNA"/>
</dbReference>
<reference evidence="1" key="2">
    <citation type="journal article" date="2008" name="Curr. Biol.">
        <title>Chromatophore genome sequence of Paulinella sheds light on acquisition of photosynthesis by eukaryotes.</title>
        <authorList>
            <person name="Nowack E.C.M."/>
            <person name="Melkonian M."/>
            <person name="Gloeckner G."/>
        </authorList>
    </citation>
    <scope>NUCLEOTIDE SEQUENCE [LARGE SCALE GENOMIC DNA]</scope>
</reference>
<name>B1X4F1_PAUCH</name>
<sequence>MSIDFNDSSLELVDLIETYQSWVLAVASNIAAEDVNTTAYLDEELRGDALDCMRYLPDELTSAVETTVAMSFNIAIEDLLALLFPDEEI</sequence>
<reference evidence="1" key="1">
    <citation type="submission" date="2007-08" db="EMBL/GenBank/DDBJ databases">
        <authorList>
            <person name="Gloeckner G."/>
            <person name="Nowack E."/>
            <person name="Melkonian M."/>
        </authorList>
    </citation>
    <scope>NUCLEOTIDE SEQUENCE</scope>
</reference>
<evidence type="ECO:0000313" key="1">
    <source>
        <dbReference type="EMBL" id="ACB42820.1"/>
    </source>
</evidence>
<accession>B1X4F1</accession>